<keyword evidence="4" id="KW-1185">Reference proteome</keyword>
<organism evidence="3 4">
    <name type="scientific">Streptococcus oricebi</name>
    <dbReference type="NCBI Taxonomy" id="1547447"/>
    <lineage>
        <taxon>Bacteria</taxon>
        <taxon>Bacillati</taxon>
        <taxon>Bacillota</taxon>
        <taxon>Bacilli</taxon>
        <taxon>Lactobacillales</taxon>
        <taxon>Streptococcaceae</taxon>
        <taxon>Streptococcus</taxon>
    </lineage>
</organism>
<dbReference type="InterPro" id="IPR036265">
    <property type="entry name" value="HIT-like_sf"/>
</dbReference>
<dbReference type="InterPro" id="IPR046322">
    <property type="entry name" value="DUF4931"/>
</dbReference>
<evidence type="ECO:0000313" key="4">
    <source>
        <dbReference type="Proteomes" id="UP001519296"/>
    </source>
</evidence>
<gene>
    <name evidence="3" type="ORF">C4K46_04985</name>
</gene>
<feature type="domain" description="DUF4931" evidence="2">
    <location>
        <begin position="134"/>
        <end position="246"/>
    </location>
</feature>
<evidence type="ECO:0000313" key="3">
    <source>
        <dbReference type="EMBL" id="MBP2623291.1"/>
    </source>
</evidence>
<evidence type="ECO:0000259" key="1">
    <source>
        <dbReference type="Pfam" id="PF16285"/>
    </source>
</evidence>
<comment type="caution">
    <text evidence="3">The sequence shown here is derived from an EMBL/GenBank/DDBJ whole genome shotgun (WGS) entry which is preliminary data.</text>
</comment>
<protein>
    <submittedName>
        <fullName evidence="3">DUF4931 domain-containing protein</fullName>
    </submittedName>
</protein>
<dbReference type="PIRSF" id="PIRSF031505">
    <property type="entry name" value="GalT_short"/>
    <property type="match status" value="1"/>
</dbReference>
<dbReference type="InterPro" id="IPR012361">
    <property type="entry name" value="GalT_short"/>
</dbReference>
<dbReference type="Pfam" id="PF16285">
    <property type="entry name" value="DUF4931_N"/>
    <property type="match status" value="1"/>
</dbReference>
<name>A0ABS5B439_9STRE</name>
<feature type="domain" description="DUF4931" evidence="1">
    <location>
        <begin position="11"/>
        <end position="128"/>
    </location>
</feature>
<dbReference type="InterPro" id="IPR049285">
    <property type="entry name" value="DUF4931_C"/>
</dbReference>
<reference evidence="3 4" key="1">
    <citation type="submission" date="2018-02" db="EMBL/GenBank/DDBJ databases">
        <title>Draft genome sequence of Streptococcus oricebi CCUG 70868T type strain.</title>
        <authorList>
            <person name="Mendez V."/>
            <person name="Salva-Serra F."/>
            <person name="Jaen-Luchoro D."/>
            <person name="Gonzales-Siles L."/>
            <person name="Karlsson R."/>
            <person name="Engstrom-Jakobsson H."/>
            <person name="Busquets A."/>
            <person name="Gomila M."/>
            <person name="Pineiro-Iglesias B."/>
            <person name="Bennasar-Figueras A."/>
            <person name="Seeger M."/>
            <person name="Moore E."/>
        </authorList>
    </citation>
    <scope>NUCLEOTIDE SEQUENCE [LARGE SCALE GENOMIC DNA]</scope>
    <source>
        <strain evidence="3 4">CCUG 70868</strain>
    </source>
</reference>
<dbReference type="Gene3D" id="3.30.428.10">
    <property type="entry name" value="HIT-like"/>
    <property type="match status" value="1"/>
</dbReference>
<sequence>MTKKDRNLIFNPYIAKEKPSNQDACPFCVKDNLGKILDERGSFLWLENKYPTLENAYQTLIIESPEHLGDVSNYQDDYVVSLFDYSIAKWQELKEQGDYKSVCLFKNFGPLSGGSLRHPHMQIVGLDAIDAQAKLEDLYFEGLVVVPQSQDSAEFNISLNPIMGYSEFNVRAPKERIDLLALMTKRVTLFLLRDYFQGRCQSYNLFFYEQEDQYICKVIPRFIASPYFLGYLIPQCHQLERLEEVKSEFLASQKR</sequence>
<evidence type="ECO:0000259" key="2">
    <source>
        <dbReference type="Pfam" id="PF20956"/>
    </source>
</evidence>
<accession>A0ABS5B439</accession>
<dbReference type="Proteomes" id="UP001519296">
    <property type="component" value="Unassembled WGS sequence"/>
</dbReference>
<proteinExistence type="predicted"/>
<dbReference type="Pfam" id="PF20956">
    <property type="entry name" value="DUF4931_C"/>
    <property type="match status" value="1"/>
</dbReference>
<dbReference type="EMBL" id="PRDG01000002">
    <property type="protein sequence ID" value="MBP2623291.1"/>
    <property type="molecule type" value="Genomic_DNA"/>
</dbReference>
<dbReference type="RefSeq" id="WP_209627769.1">
    <property type="nucleotide sequence ID" value="NZ_PRDG01000002.1"/>
</dbReference>
<dbReference type="SUPFAM" id="SSF54197">
    <property type="entry name" value="HIT-like"/>
    <property type="match status" value="1"/>
</dbReference>